<reference evidence="1 2" key="1">
    <citation type="journal article" date="2021" name="Nat. Commun.">
        <title>Reductive evolution and unique predatory mode in the CPR bacterium Vampirococcus lugosii.</title>
        <authorList>
            <person name="Moreira D."/>
            <person name="Zivanovic Y."/>
            <person name="Lopez-Archilla A.I."/>
            <person name="Iniesto M."/>
            <person name="Lopez-Garcia P."/>
        </authorList>
    </citation>
    <scope>NUCLEOTIDE SEQUENCE [LARGE SCALE GENOMIC DNA]</scope>
    <source>
        <strain evidence="1">Chiprana</strain>
    </source>
</reference>
<evidence type="ECO:0000313" key="1">
    <source>
        <dbReference type="EMBL" id="MBS8122198.1"/>
    </source>
</evidence>
<organism evidence="1 2">
    <name type="scientific">Candidatus Vampirococcus lugosii</name>
    <dbReference type="NCBI Taxonomy" id="2789015"/>
    <lineage>
        <taxon>Bacteria</taxon>
        <taxon>Candidatus Absconditibacteriota</taxon>
        <taxon>Vampirococcus</taxon>
    </lineage>
</organism>
<evidence type="ECO:0000313" key="2">
    <source>
        <dbReference type="Proteomes" id="UP000680365"/>
    </source>
</evidence>
<name>A0ABS5QNB7_9BACT</name>
<dbReference type="EMBL" id="JAEDAM010000052">
    <property type="protein sequence ID" value="MBS8122198.1"/>
    <property type="molecule type" value="Genomic_DNA"/>
</dbReference>
<accession>A0ABS5QNB7</accession>
<sequence length="117" mass="13551">MKDNKNIDINKLINLSVDIWRLGEKISKIVYLKDQDNEKISVSLDRLKKFIKDLDIELKGFSGEKYSEEINFYELKATEDTNFPELDGIIKDTIEPAVINNGNIIKQAKIIVYKFTP</sequence>
<dbReference type="RefSeq" id="WP_213349537.1">
    <property type="nucleotide sequence ID" value="NZ_JAEDAM010000052.1"/>
</dbReference>
<gene>
    <name evidence="1" type="ORF">VAMP_165n82</name>
</gene>
<keyword evidence="2" id="KW-1185">Reference proteome</keyword>
<proteinExistence type="predicted"/>
<dbReference type="Proteomes" id="UP000680365">
    <property type="component" value="Unassembled WGS sequence"/>
</dbReference>
<comment type="caution">
    <text evidence="1">The sequence shown here is derived from an EMBL/GenBank/DDBJ whole genome shotgun (WGS) entry which is preliminary data.</text>
</comment>
<protein>
    <submittedName>
        <fullName evidence="1">Uncharacterized protein</fullName>
    </submittedName>
</protein>